<dbReference type="GO" id="GO:0000166">
    <property type="term" value="F:nucleotide binding"/>
    <property type="evidence" value="ECO:0007669"/>
    <property type="project" value="InterPro"/>
</dbReference>
<dbReference type="AlphaFoldDB" id="A0A921G1Z3"/>
<evidence type="ECO:0000259" key="3">
    <source>
        <dbReference type="Pfam" id="PF02894"/>
    </source>
</evidence>
<accession>A0A921G1Z3</accession>
<comment type="similarity">
    <text evidence="1">Belongs to the Gfo/Idh/MocA family.</text>
</comment>
<gene>
    <name evidence="4" type="ORF">K8V56_14590</name>
</gene>
<name>A0A921G1Z3_SPOPS</name>
<evidence type="ECO:0000313" key="4">
    <source>
        <dbReference type="EMBL" id="HJF32987.1"/>
    </source>
</evidence>
<dbReference type="InterPro" id="IPR004104">
    <property type="entry name" value="Gfo/Idh/MocA-like_OxRdtase_C"/>
</dbReference>
<organism evidence="4 5">
    <name type="scientific">Sporosarcina psychrophila</name>
    <name type="common">Bacillus psychrophilus</name>
    <dbReference type="NCBI Taxonomy" id="1476"/>
    <lineage>
        <taxon>Bacteria</taxon>
        <taxon>Bacillati</taxon>
        <taxon>Bacillota</taxon>
        <taxon>Bacilli</taxon>
        <taxon>Bacillales</taxon>
        <taxon>Caryophanaceae</taxon>
        <taxon>Sporosarcina</taxon>
    </lineage>
</organism>
<dbReference type="EMBL" id="DYWT01000234">
    <property type="protein sequence ID" value="HJF32987.1"/>
    <property type="molecule type" value="Genomic_DNA"/>
</dbReference>
<dbReference type="InterPro" id="IPR036291">
    <property type="entry name" value="NAD(P)-bd_dom_sf"/>
</dbReference>
<dbReference type="SUPFAM" id="SSF55347">
    <property type="entry name" value="Glyceraldehyde-3-phosphate dehydrogenase-like, C-terminal domain"/>
    <property type="match status" value="1"/>
</dbReference>
<evidence type="ECO:0000259" key="2">
    <source>
        <dbReference type="Pfam" id="PF01408"/>
    </source>
</evidence>
<feature type="domain" description="Gfo/Idh/MocA-like oxidoreductase N-terminal" evidence="2">
    <location>
        <begin position="6"/>
        <end position="114"/>
    </location>
</feature>
<reference evidence="4" key="2">
    <citation type="submission" date="2021-09" db="EMBL/GenBank/DDBJ databases">
        <authorList>
            <person name="Gilroy R."/>
        </authorList>
    </citation>
    <scope>NUCLEOTIDE SEQUENCE</scope>
    <source>
        <strain evidence="4">CHK171-7178</strain>
    </source>
</reference>
<dbReference type="InterPro" id="IPR052515">
    <property type="entry name" value="Gfo/Idh/MocA_Oxidoreductase"/>
</dbReference>
<dbReference type="Gene3D" id="3.40.50.720">
    <property type="entry name" value="NAD(P)-binding Rossmann-like Domain"/>
    <property type="match status" value="1"/>
</dbReference>
<sequence>MKKATFAIVGTGIVGERIINQLRDNDAAIIVALFDENKQRLNEMVDTYGLFAASSYKEVLALKPDWIYIGTPPVAHAALSIEAIEKGLNVLCEKPLAHDAKDGLVMTSAAKNSEIQTAMHFPLMYSSSVRHMMKLIKEGEIGQIVRIELQTYFPHWPRLWQQNPWIALRKQGGFTREVFPHYLQLMYRMFGQLSITSHQTVYPEDESLAETSVLAIGKTVNDIPVFLNGVSGIGQQEELSYTVYGDEGVLKLRNWSELSIAQKDSPFEILTSFDTVKTLTAECVNAVDGKEALLVSFDEGLEIQKLIDLLLT</sequence>
<dbReference type="Pfam" id="PF02894">
    <property type="entry name" value="GFO_IDH_MocA_C"/>
    <property type="match status" value="1"/>
</dbReference>
<protein>
    <submittedName>
        <fullName evidence="4">Gfo/Idh/MocA family oxidoreductase</fullName>
    </submittedName>
</protein>
<dbReference type="SUPFAM" id="SSF51735">
    <property type="entry name" value="NAD(P)-binding Rossmann-fold domains"/>
    <property type="match status" value="1"/>
</dbReference>
<feature type="domain" description="Gfo/Idh/MocA-like oxidoreductase C-terminal" evidence="3">
    <location>
        <begin position="134"/>
        <end position="309"/>
    </location>
</feature>
<dbReference type="PANTHER" id="PTHR43249">
    <property type="entry name" value="UDP-N-ACETYL-2-AMINO-2-DEOXY-D-GLUCURONATE OXIDASE"/>
    <property type="match status" value="1"/>
</dbReference>
<dbReference type="Gene3D" id="3.30.360.10">
    <property type="entry name" value="Dihydrodipicolinate Reductase, domain 2"/>
    <property type="match status" value="1"/>
</dbReference>
<dbReference type="Pfam" id="PF01408">
    <property type="entry name" value="GFO_IDH_MocA"/>
    <property type="match status" value="1"/>
</dbReference>
<evidence type="ECO:0000256" key="1">
    <source>
        <dbReference type="ARBA" id="ARBA00010928"/>
    </source>
</evidence>
<dbReference type="InterPro" id="IPR000683">
    <property type="entry name" value="Gfo/Idh/MocA-like_OxRdtase_N"/>
</dbReference>
<evidence type="ECO:0000313" key="5">
    <source>
        <dbReference type="Proteomes" id="UP000698173"/>
    </source>
</evidence>
<comment type="caution">
    <text evidence="4">The sequence shown here is derived from an EMBL/GenBank/DDBJ whole genome shotgun (WGS) entry which is preliminary data.</text>
</comment>
<proteinExistence type="inferred from homology"/>
<dbReference type="Proteomes" id="UP000698173">
    <property type="component" value="Unassembled WGS sequence"/>
</dbReference>
<reference evidence="4" key="1">
    <citation type="journal article" date="2021" name="PeerJ">
        <title>Extensive microbial diversity within the chicken gut microbiome revealed by metagenomics and culture.</title>
        <authorList>
            <person name="Gilroy R."/>
            <person name="Ravi A."/>
            <person name="Getino M."/>
            <person name="Pursley I."/>
            <person name="Horton D.L."/>
            <person name="Alikhan N.F."/>
            <person name="Baker D."/>
            <person name="Gharbi K."/>
            <person name="Hall N."/>
            <person name="Watson M."/>
            <person name="Adriaenssens E.M."/>
            <person name="Foster-Nyarko E."/>
            <person name="Jarju S."/>
            <person name="Secka A."/>
            <person name="Antonio M."/>
            <person name="Oren A."/>
            <person name="Chaudhuri R.R."/>
            <person name="La Ragione R."/>
            <person name="Hildebrand F."/>
            <person name="Pallen M.J."/>
        </authorList>
    </citation>
    <scope>NUCLEOTIDE SEQUENCE</scope>
    <source>
        <strain evidence="4">CHK171-7178</strain>
    </source>
</reference>
<dbReference type="PANTHER" id="PTHR43249:SF1">
    <property type="entry name" value="D-GLUCOSIDE 3-DEHYDROGENASE"/>
    <property type="match status" value="1"/>
</dbReference>